<keyword evidence="3" id="KW-1185">Reference proteome</keyword>
<dbReference type="AlphaFoldDB" id="A0A1I4SPA5"/>
<sequence length="56" mass="6173">MRQCAAKAILVAGNDETDLLVMSLMSVSKWTREAPRTRDRLGTDARQGDPGNSLLR</sequence>
<protein>
    <submittedName>
        <fullName evidence="2">Uncharacterized protein</fullName>
    </submittedName>
</protein>
<evidence type="ECO:0000313" key="2">
    <source>
        <dbReference type="EMBL" id="SFM66123.1"/>
    </source>
</evidence>
<accession>A0A1I4SPA5</accession>
<gene>
    <name evidence="2" type="ORF">SAMN05192568_10442</name>
</gene>
<evidence type="ECO:0000256" key="1">
    <source>
        <dbReference type="SAM" id="MobiDB-lite"/>
    </source>
</evidence>
<dbReference type="Proteomes" id="UP000199048">
    <property type="component" value="Unassembled WGS sequence"/>
</dbReference>
<feature type="compositionally biased region" description="Basic and acidic residues" evidence="1">
    <location>
        <begin position="31"/>
        <end position="47"/>
    </location>
</feature>
<proteinExistence type="predicted"/>
<reference evidence="3" key="1">
    <citation type="submission" date="2016-10" db="EMBL/GenBank/DDBJ databases">
        <authorList>
            <person name="Varghese N."/>
            <person name="Submissions S."/>
        </authorList>
    </citation>
    <scope>NUCLEOTIDE SEQUENCE [LARGE SCALE GENOMIC DNA]</scope>
    <source>
        <strain evidence="3">BL36</strain>
    </source>
</reference>
<dbReference type="EMBL" id="FOTK01000044">
    <property type="protein sequence ID" value="SFM66123.1"/>
    <property type="molecule type" value="Genomic_DNA"/>
</dbReference>
<organism evidence="2 3">
    <name type="scientific">Methylobacterium pseudosasicola</name>
    <dbReference type="NCBI Taxonomy" id="582667"/>
    <lineage>
        <taxon>Bacteria</taxon>
        <taxon>Pseudomonadati</taxon>
        <taxon>Pseudomonadota</taxon>
        <taxon>Alphaproteobacteria</taxon>
        <taxon>Hyphomicrobiales</taxon>
        <taxon>Methylobacteriaceae</taxon>
        <taxon>Methylobacterium</taxon>
    </lineage>
</organism>
<evidence type="ECO:0000313" key="3">
    <source>
        <dbReference type="Proteomes" id="UP000199048"/>
    </source>
</evidence>
<dbReference type="STRING" id="582667.SAMN05192568_10442"/>
<name>A0A1I4SPA5_9HYPH</name>
<feature type="region of interest" description="Disordered" evidence="1">
    <location>
        <begin position="31"/>
        <end position="56"/>
    </location>
</feature>